<dbReference type="GO" id="GO:0003727">
    <property type="term" value="F:single-stranded RNA binding"/>
    <property type="evidence" value="ECO:0007669"/>
    <property type="project" value="TreeGrafter"/>
</dbReference>
<dbReference type="SUPFAM" id="SSF53098">
    <property type="entry name" value="Ribonuclease H-like"/>
    <property type="match status" value="1"/>
</dbReference>
<dbReference type="GO" id="GO:0071036">
    <property type="term" value="P:nuclear polyadenylation-dependent snoRNA catabolic process"/>
    <property type="evidence" value="ECO:0007669"/>
    <property type="project" value="TreeGrafter"/>
</dbReference>
<dbReference type="GO" id="GO:0071051">
    <property type="term" value="P:poly(A)-dependent snoRNA 3'-end processing"/>
    <property type="evidence" value="ECO:0007669"/>
    <property type="project" value="TreeGrafter"/>
</dbReference>
<evidence type="ECO:0000313" key="4">
    <source>
        <dbReference type="Proteomes" id="UP000677228"/>
    </source>
</evidence>
<dbReference type="PANTHER" id="PTHR12124">
    <property type="entry name" value="POLYMYOSITIS/SCLERODERMA AUTOANTIGEN-RELATED"/>
    <property type="match status" value="1"/>
</dbReference>
<gene>
    <name evidence="2" type="ORF">OVA965_LOCUS4244</name>
    <name evidence="3" type="ORF">TMI583_LOCUS4242</name>
</gene>
<dbReference type="InterPro" id="IPR045092">
    <property type="entry name" value="Rrp6-like"/>
</dbReference>
<dbReference type="GO" id="GO:0071038">
    <property type="term" value="P:TRAMP-dependent tRNA surveillance pathway"/>
    <property type="evidence" value="ECO:0007669"/>
    <property type="project" value="TreeGrafter"/>
</dbReference>
<dbReference type="GO" id="GO:0000467">
    <property type="term" value="P:exonucleolytic trimming to generate mature 3'-end of 5.8S rRNA from tricistronic rRNA transcript (SSU-rRNA, 5.8S rRNA, LSU-rRNA)"/>
    <property type="evidence" value="ECO:0007669"/>
    <property type="project" value="InterPro"/>
</dbReference>
<sequence>MYTKRSHSLAFSRSYDVSKKKREVIKPQLNFTDKVNNNETIPFIPRIKLKPNAISPLSDFFTCATIITQIQCGQILIHEVHKKYPELLQNPYYREIQAFKLTHEQIQLRTPQVPKSLDDTKYVYVDCKVELNKIMDHIKLQRELAIDLEAHQFRSYYGFTCRIQMSSRTNDYLVDALALRDELHVLNNVFTDPSIVKVLHASDNDIEWLQRDFAVYIVNLFDTFYAAKQLNLPLGLSYLLETYCNVHTNKQKYQNADWRIRPLPDDFIHYARCDTHYLLYIHDILRNLLLESCQNNPLHLQQVYDRSRQVCQKTYRHRSFDPKAVKKLKLSPLDDQK</sequence>
<protein>
    <recommendedName>
        <fullName evidence="1">3'-5' exonuclease domain-containing protein</fullName>
    </recommendedName>
</protein>
<evidence type="ECO:0000313" key="3">
    <source>
        <dbReference type="EMBL" id="CAF3575912.1"/>
    </source>
</evidence>
<dbReference type="EMBL" id="CAJNOK010001094">
    <property type="protein sequence ID" value="CAF0793148.1"/>
    <property type="molecule type" value="Genomic_DNA"/>
</dbReference>
<dbReference type="GO" id="GO:0071040">
    <property type="term" value="P:nuclear polyadenylation-dependent antisense transcript catabolic process"/>
    <property type="evidence" value="ECO:0007669"/>
    <property type="project" value="TreeGrafter"/>
</dbReference>
<dbReference type="InterPro" id="IPR036397">
    <property type="entry name" value="RNaseH_sf"/>
</dbReference>
<dbReference type="Pfam" id="PF01612">
    <property type="entry name" value="DNA_pol_A_exo1"/>
    <property type="match status" value="1"/>
</dbReference>
<evidence type="ECO:0000259" key="1">
    <source>
        <dbReference type="SMART" id="SM00474"/>
    </source>
</evidence>
<accession>A0A8S2D1W0</accession>
<reference evidence="2" key="1">
    <citation type="submission" date="2021-02" db="EMBL/GenBank/DDBJ databases">
        <authorList>
            <person name="Nowell W R."/>
        </authorList>
    </citation>
    <scope>NUCLEOTIDE SEQUENCE</scope>
</reference>
<dbReference type="InterPro" id="IPR012337">
    <property type="entry name" value="RNaseH-like_sf"/>
</dbReference>
<dbReference type="Proteomes" id="UP000682733">
    <property type="component" value="Unassembled WGS sequence"/>
</dbReference>
<name>A0A8S2D1W0_9BILA</name>
<dbReference type="GO" id="GO:0071044">
    <property type="term" value="P:histone mRNA catabolic process"/>
    <property type="evidence" value="ECO:0007669"/>
    <property type="project" value="TreeGrafter"/>
</dbReference>
<dbReference type="Gene3D" id="3.30.420.10">
    <property type="entry name" value="Ribonuclease H-like superfamily/Ribonuclease H"/>
    <property type="match status" value="1"/>
</dbReference>
<dbReference type="GO" id="GO:0071037">
    <property type="term" value="P:nuclear polyadenylation-dependent snRNA catabolic process"/>
    <property type="evidence" value="ECO:0007669"/>
    <property type="project" value="TreeGrafter"/>
</dbReference>
<proteinExistence type="predicted"/>
<dbReference type="GO" id="GO:0071039">
    <property type="term" value="P:nuclear polyadenylation-dependent CUT catabolic process"/>
    <property type="evidence" value="ECO:0007669"/>
    <property type="project" value="TreeGrafter"/>
</dbReference>
<dbReference type="EMBL" id="CAJOBA010001094">
    <property type="protein sequence ID" value="CAF3575912.1"/>
    <property type="molecule type" value="Genomic_DNA"/>
</dbReference>
<feature type="domain" description="3'-5' exonuclease" evidence="1">
    <location>
        <begin position="122"/>
        <end position="290"/>
    </location>
</feature>
<dbReference type="SMART" id="SM00474">
    <property type="entry name" value="35EXOc"/>
    <property type="match status" value="1"/>
</dbReference>
<dbReference type="GO" id="GO:0000175">
    <property type="term" value="F:3'-5'-RNA exonuclease activity"/>
    <property type="evidence" value="ECO:0007669"/>
    <property type="project" value="InterPro"/>
</dbReference>
<dbReference type="InterPro" id="IPR002562">
    <property type="entry name" value="3'-5'_exonuclease_dom"/>
</dbReference>
<dbReference type="Proteomes" id="UP000677228">
    <property type="component" value="Unassembled WGS sequence"/>
</dbReference>
<dbReference type="PANTHER" id="PTHR12124:SF47">
    <property type="entry name" value="EXOSOME COMPONENT 10"/>
    <property type="match status" value="1"/>
</dbReference>
<dbReference type="GO" id="GO:0071035">
    <property type="term" value="P:nuclear polyadenylation-dependent rRNA catabolic process"/>
    <property type="evidence" value="ECO:0007669"/>
    <property type="project" value="TreeGrafter"/>
</dbReference>
<feature type="non-terminal residue" evidence="2">
    <location>
        <position position="1"/>
    </location>
</feature>
<evidence type="ECO:0000313" key="2">
    <source>
        <dbReference type="EMBL" id="CAF0793148.1"/>
    </source>
</evidence>
<comment type="caution">
    <text evidence="2">The sequence shown here is derived from an EMBL/GenBank/DDBJ whole genome shotgun (WGS) entry which is preliminary data.</text>
</comment>
<dbReference type="AlphaFoldDB" id="A0A8S2D1W0"/>
<dbReference type="GO" id="GO:0000176">
    <property type="term" value="C:nuclear exosome (RNase complex)"/>
    <property type="evidence" value="ECO:0007669"/>
    <property type="project" value="TreeGrafter"/>
</dbReference>
<organism evidence="2 4">
    <name type="scientific">Didymodactylos carnosus</name>
    <dbReference type="NCBI Taxonomy" id="1234261"/>
    <lineage>
        <taxon>Eukaryota</taxon>
        <taxon>Metazoa</taxon>
        <taxon>Spiralia</taxon>
        <taxon>Gnathifera</taxon>
        <taxon>Rotifera</taxon>
        <taxon>Eurotatoria</taxon>
        <taxon>Bdelloidea</taxon>
        <taxon>Philodinida</taxon>
        <taxon>Philodinidae</taxon>
        <taxon>Didymodactylos</taxon>
    </lineage>
</organism>
<dbReference type="GO" id="GO:0005730">
    <property type="term" value="C:nucleolus"/>
    <property type="evidence" value="ECO:0007669"/>
    <property type="project" value="TreeGrafter"/>
</dbReference>